<comment type="caution">
    <text evidence="3">The sequence shown here is derived from an EMBL/GenBank/DDBJ whole genome shotgun (WGS) entry which is preliminary data.</text>
</comment>
<proteinExistence type="predicted"/>
<gene>
    <name evidence="3" type="ORF">EVJ58_g7840</name>
</gene>
<keyword evidence="2" id="KW-1133">Transmembrane helix</keyword>
<evidence type="ECO:0000256" key="1">
    <source>
        <dbReference type="SAM" id="MobiDB-lite"/>
    </source>
</evidence>
<dbReference type="AlphaFoldDB" id="A0A4Y9Y2W1"/>
<name>A0A4Y9Y2W1_9APHY</name>
<keyword evidence="2" id="KW-0472">Membrane</keyword>
<keyword evidence="2" id="KW-0812">Transmembrane</keyword>
<sequence length="744" mass="81282">MRDKNVTYRKVHTPLRCGHLADATACRAQSATALERYGVLTSRQLVFILAAMARLAFLLHLPPLRCLRYLLSALLAMSTSANQAIWTPEIRYVHTDALLTFLEQNEEHRKALIGDPGKQGDCRSGSKSGKMNRDLRYEVVFAIFSESPDATLRAKWASSHSDKGKWARIIESCMNDLRKKYREVIKELSGTGFGLRPEDHARGVAMVSDKALQDSKLQRIWFDCLALLYRDKLSVTVTAGTSMPGQDLVGQAYAVLGMQQRGGEHVDIGDGQDVEGVPQYGTGATLREEFLEDKTDQWGVSMAGWPSSDFNVGGPANDMTTQYPPSTFTDWLEGRDLTRPQLVLSGTNSAWRADAARAGSDVASVRSVESDQSRPGPSWSAMLALSDASSGEQNVDAVSGCQLKRTRLSANADRALAPPGLGSFNNVMQGVMENITTTQQSLNDIKLEQARQKTIDKEMVLIAQRTAMLRMEYEVMQLKIQEKTLEGRRGGDRHAAQDRTYGDDMFDVTADMDFSGEYHVDSVSAFCTEGLAAGVQEPLSTYSAPATPFAAAQPTPMHGNTNGPSFVNTPFVNTPFVKTPFVNTARGSTPFPSSPLHVDRAPVNSNICVSTPSTRTAPIDFHPGTPFVGASHSDAIISSPMPVHAVPGDHNFSDALSVDGPHHAMSADGGSAVIFSDGHYNDIPFIGYVDHDPPAQCHLLSVYTFTYMNTQILHFLCPSAVLLDIMAMRKFTLDDHVMHDQADV</sequence>
<dbReference type="Proteomes" id="UP000298390">
    <property type="component" value="Unassembled WGS sequence"/>
</dbReference>
<evidence type="ECO:0000313" key="4">
    <source>
        <dbReference type="Proteomes" id="UP000298390"/>
    </source>
</evidence>
<organism evidence="3 4">
    <name type="scientific">Rhodofomes roseus</name>
    <dbReference type="NCBI Taxonomy" id="34475"/>
    <lineage>
        <taxon>Eukaryota</taxon>
        <taxon>Fungi</taxon>
        <taxon>Dikarya</taxon>
        <taxon>Basidiomycota</taxon>
        <taxon>Agaricomycotina</taxon>
        <taxon>Agaricomycetes</taxon>
        <taxon>Polyporales</taxon>
        <taxon>Rhodofomes</taxon>
    </lineage>
</organism>
<reference evidence="3 4" key="1">
    <citation type="submission" date="2019-01" db="EMBL/GenBank/DDBJ databases">
        <title>Genome sequencing of the rare red list fungi Fomitopsis rosea.</title>
        <authorList>
            <person name="Buettner E."/>
            <person name="Kellner H."/>
        </authorList>
    </citation>
    <scope>NUCLEOTIDE SEQUENCE [LARGE SCALE GENOMIC DNA]</scope>
    <source>
        <strain evidence="3 4">DSM 105464</strain>
    </source>
</reference>
<feature type="transmembrane region" description="Helical" evidence="2">
    <location>
        <begin position="45"/>
        <end position="62"/>
    </location>
</feature>
<dbReference type="STRING" id="34475.A0A4Y9Y2W1"/>
<accession>A0A4Y9Y2W1</accession>
<feature type="region of interest" description="Disordered" evidence="1">
    <location>
        <begin position="358"/>
        <end position="378"/>
    </location>
</feature>
<evidence type="ECO:0000256" key="2">
    <source>
        <dbReference type="SAM" id="Phobius"/>
    </source>
</evidence>
<protein>
    <submittedName>
        <fullName evidence="3">Uncharacterized protein</fullName>
    </submittedName>
</protein>
<evidence type="ECO:0000313" key="3">
    <source>
        <dbReference type="EMBL" id="TFY56113.1"/>
    </source>
</evidence>
<dbReference type="EMBL" id="SEKV01000532">
    <property type="protein sequence ID" value="TFY56113.1"/>
    <property type="molecule type" value="Genomic_DNA"/>
</dbReference>